<sequence>MTGTGAAARDDATELPIFIGSEVYRGSSYGRWHPLAVPRVPQVMDLCRVLGWLPAAQYRNSPRAKPEGLTLWHTPEYVAALRQAERAQTVSDAVRARHNIGTTANPIFGEMFSRPATGVGGVMLAAALLHRGGVVHTPGGGTHHGFPDRANGFCYFNDPVMAVLALRAQGCRRVAYVDIDAHHCDGVEHAFAADPDTLVVSVHEENRWPRTGALEDRGVGNVVNLPVPRGLNDDEMALIRDKLILARVAAFRPDAIVLQCGADALEEDPMSRLCLSNNAHVAIVTALRAASPRLMVLGGGGYNPWSVGRLWTRVWGTLAGQEIPARLPPAAEAVLAALHWTGLRARRAVAPHWLTTLADPPRGGAIRLEIRTRVAAHGGVMV</sequence>
<dbReference type="OrthoDB" id="9808367at2"/>
<gene>
    <name evidence="6" type="ORF">DKT77_00250</name>
</gene>
<evidence type="ECO:0000313" key="7">
    <source>
        <dbReference type="Proteomes" id="UP000245680"/>
    </source>
</evidence>
<dbReference type="SUPFAM" id="SSF52768">
    <property type="entry name" value="Arginase/deacetylase"/>
    <property type="match status" value="1"/>
</dbReference>
<accession>A0A2V2LM43</accession>
<dbReference type="InterPro" id="IPR003085">
    <property type="entry name" value="AcuC"/>
</dbReference>
<dbReference type="CDD" id="cd09994">
    <property type="entry name" value="HDAC_AcuC_like"/>
    <property type="match status" value="1"/>
</dbReference>
<dbReference type="GO" id="GO:0004407">
    <property type="term" value="F:histone deacetylase activity"/>
    <property type="evidence" value="ECO:0007669"/>
    <property type="project" value="TreeGrafter"/>
</dbReference>
<comment type="similarity">
    <text evidence="2">Belongs to the histone deacetylase family.</text>
</comment>
<comment type="caution">
    <text evidence="6">The sequence shown here is derived from an EMBL/GenBank/DDBJ whole genome shotgun (WGS) entry which is preliminary data.</text>
</comment>
<dbReference type="PANTHER" id="PTHR10625:SF10">
    <property type="entry name" value="HISTONE DEACETYLASE HDAC1"/>
    <property type="match status" value="1"/>
</dbReference>
<name>A0A2V2LM43_9RHOB</name>
<dbReference type="EMBL" id="QGKU01000002">
    <property type="protein sequence ID" value="PWR04674.1"/>
    <property type="molecule type" value="Genomic_DNA"/>
</dbReference>
<dbReference type="InterPro" id="IPR023801">
    <property type="entry name" value="His_deacetylse_dom"/>
</dbReference>
<organism evidence="6 7">
    <name type="scientific">Meridianimarinicoccus roseus</name>
    <dbReference type="NCBI Taxonomy" id="2072018"/>
    <lineage>
        <taxon>Bacteria</taxon>
        <taxon>Pseudomonadati</taxon>
        <taxon>Pseudomonadota</taxon>
        <taxon>Alphaproteobacteria</taxon>
        <taxon>Rhodobacterales</taxon>
        <taxon>Paracoccaceae</taxon>
        <taxon>Meridianimarinicoccus</taxon>
    </lineage>
</organism>
<dbReference type="GO" id="GO:0045150">
    <property type="term" value="P:acetoin catabolic process"/>
    <property type="evidence" value="ECO:0007669"/>
    <property type="project" value="UniProtKB-UniPathway"/>
</dbReference>
<comment type="pathway">
    <text evidence="1">Ketone degradation; acetoin degradation.</text>
</comment>
<dbReference type="InterPro" id="IPR037138">
    <property type="entry name" value="His_deacetylse_dom_sf"/>
</dbReference>
<dbReference type="InterPro" id="IPR023696">
    <property type="entry name" value="Ureohydrolase_dom_sf"/>
</dbReference>
<feature type="domain" description="Histone deacetylase" evidence="5">
    <location>
        <begin position="33"/>
        <end position="317"/>
    </location>
</feature>
<dbReference type="Pfam" id="PF00850">
    <property type="entry name" value="Hist_deacetyl"/>
    <property type="match status" value="1"/>
</dbReference>
<evidence type="ECO:0000256" key="3">
    <source>
        <dbReference type="ARBA" id="ARBA00020218"/>
    </source>
</evidence>
<evidence type="ECO:0000256" key="1">
    <source>
        <dbReference type="ARBA" id="ARBA00005101"/>
    </source>
</evidence>
<evidence type="ECO:0000313" key="6">
    <source>
        <dbReference type="EMBL" id="PWR04674.1"/>
    </source>
</evidence>
<keyword evidence="4" id="KW-0006">Acetoin catabolism</keyword>
<dbReference type="GO" id="GO:0040029">
    <property type="term" value="P:epigenetic regulation of gene expression"/>
    <property type="evidence" value="ECO:0007669"/>
    <property type="project" value="TreeGrafter"/>
</dbReference>
<dbReference type="AlphaFoldDB" id="A0A2V2LM43"/>
<dbReference type="Proteomes" id="UP000245680">
    <property type="component" value="Unassembled WGS sequence"/>
</dbReference>
<evidence type="ECO:0000256" key="2">
    <source>
        <dbReference type="ARBA" id="ARBA00005947"/>
    </source>
</evidence>
<evidence type="ECO:0000259" key="5">
    <source>
        <dbReference type="Pfam" id="PF00850"/>
    </source>
</evidence>
<reference evidence="6 7" key="1">
    <citation type="submission" date="2018-05" db="EMBL/GenBank/DDBJ databases">
        <title>Rhodobacteraceae gen. nov., sp. nov. isolated from sea water.</title>
        <authorList>
            <person name="Ren Y."/>
        </authorList>
    </citation>
    <scope>NUCLEOTIDE SEQUENCE [LARGE SCALE GENOMIC DNA]</scope>
    <source>
        <strain evidence="6 7">TG-679</strain>
    </source>
</reference>
<dbReference type="PRINTS" id="PR01270">
    <property type="entry name" value="HDASUPER"/>
</dbReference>
<protein>
    <recommendedName>
        <fullName evidence="3">Acetoin utilization protein AcuC</fullName>
    </recommendedName>
</protein>
<dbReference type="Gene3D" id="3.40.800.20">
    <property type="entry name" value="Histone deacetylase domain"/>
    <property type="match status" value="1"/>
</dbReference>
<evidence type="ECO:0000256" key="4">
    <source>
        <dbReference type="ARBA" id="ARBA00022627"/>
    </source>
</evidence>
<dbReference type="RefSeq" id="WP_109809733.1">
    <property type="nucleotide sequence ID" value="NZ_QGKU01000002.1"/>
</dbReference>
<dbReference type="InterPro" id="IPR000286">
    <property type="entry name" value="HDACs"/>
</dbReference>
<proteinExistence type="inferred from homology"/>
<dbReference type="PANTHER" id="PTHR10625">
    <property type="entry name" value="HISTONE DEACETYLASE HDAC1-RELATED"/>
    <property type="match status" value="1"/>
</dbReference>
<keyword evidence="7" id="KW-1185">Reference proteome</keyword>
<dbReference type="UniPathway" id="UPA00040"/>